<geneLocation type="mitochondrion" evidence="2"/>
<organism evidence="2">
    <name type="scientific">Rhigonema thysanophora</name>
    <dbReference type="NCBI Taxonomy" id="435730"/>
    <lineage>
        <taxon>Eukaryota</taxon>
        <taxon>Metazoa</taxon>
        <taxon>Ecdysozoa</taxon>
        <taxon>Nematoda</taxon>
        <taxon>Chromadorea</taxon>
        <taxon>Rhabditida</taxon>
        <taxon>Spirurina</taxon>
        <taxon>Rhigonematomorpha</taxon>
        <taxon>Rhigonematoidea</taxon>
        <taxon>Rhigonematidae</taxon>
        <taxon>Rhigonema</taxon>
    </lineage>
</organism>
<keyword evidence="1" id="KW-0472">Membrane</keyword>
<feature type="transmembrane region" description="Helical" evidence="1">
    <location>
        <begin position="112"/>
        <end position="139"/>
    </location>
</feature>
<proteinExistence type="predicted"/>
<protein>
    <submittedName>
        <fullName evidence="2">NADH dehydrogenase subunit 2</fullName>
    </submittedName>
</protein>
<sequence>MFFFLSFFVIWLVVVMCFLSNYLVWWSIFILMTLIFVFLGKEGCSFKSCLNYFVIQESLGLIFLVFCGSAAQLFLVMMKVGVAPFHFWLFSVTDGFMDFLLIWFMTFRKLPFFPVLVCLGSSILLFLLVFGIFLCYTQFFVLKGAKNLFIISSTESFSWVFMIFMLSMSGTFFLFFYYLLLMVFLFPKLGSGETSYISWETLLVFLNVPFSVSFFIKIFSLGQVLFLDSLLFLFVLFVMCFSVFSLSLFLVNMSFRDFMKNEGGLKMIYFVLYFGTLVTLV</sequence>
<evidence type="ECO:0000313" key="2">
    <source>
        <dbReference type="EMBL" id="AGZ90406.1"/>
    </source>
</evidence>
<keyword evidence="2" id="KW-0496">Mitochondrion</keyword>
<feature type="transmembrane region" description="Helical" evidence="1">
    <location>
        <begin position="6"/>
        <end position="39"/>
    </location>
</feature>
<keyword evidence="1" id="KW-0812">Transmembrane</keyword>
<name>X2CTU4_9BILA</name>
<gene>
    <name evidence="2" type="primary">nad2</name>
</gene>
<feature type="transmembrane region" description="Helical" evidence="1">
    <location>
        <begin position="197"/>
        <end position="219"/>
    </location>
</feature>
<dbReference type="AlphaFoldDB" id="X2CTU4"/>
<feature type="transmembrane region" description="Helical" evidence="1">
    <location>
        <begin position="159"/>
        <end position="185"/>
    </location>
</feature>
<dbReference type="EMBL" id="KF534714">
    <property type="protein sequence ID" value="AGZ90406.1"/>
    <property type="molecule type" value="Genomic_DNA"/>
</dbReference>
<evidence type="ECO:0000256" key="1">
    <source>
        <dbReference type="SAM" id="Phobius"/>
    </source>
</evidence>
<feature type="transmembrane region" description="Helical" evidence="1">
    <location>
        <begin position="85"/>
        <end position="105"/>
    </location>
</feature>
<keyword evidence="1" id="KW-1133">Transmembrane helix</keyword>
<accession>X2CTU4</accession>
<feature type="transmembrane region" description="Helical" evidence="1">
    <location>
        <begin position="263"/>
        <end position="280"/>
    </location>
</feature>
<feature type="transmembrane region" description="Helical" evidence="1">
    <location>
        <begin position="59"/>
        <end position="79"/>
    </location>
</feature>
<feature type="transmembrane region" description="Helical" evidence="1">
    <location>
        <begin position="231"/>
        <end position="251"/>
    </location>
</feature>
<reference evidence="2" key="1">
    <citation type="journal article" date="2014" name="Zool. Scr.">
        <title>Phylogeny of Rhigonematomorpha based on the complete mitochondrial genome of Rhigonema thysanophora (Nematoda: Chromadorea).</title>
        <authorList>
            <person name="Kim T."/>
            <person name="Kim J."/>
            <person name="Cho S."/>
            <person name="Min G.-S."/>
            <person name="Park C."/>
            <person name="Carreno R.A."/>
            <person name="Nadler S.A."/>
            <person name="Park J.-K."/>
        </authorList>
    </citation>
    <scope>NUCLEOTIDE SEQUENCE</scope>
</reference>